<dbReference type="InterPro" id="IPR012334">
    <property type="entry name" value="Pectin_lyas_fold"/>
</dbReference>
<dbReference type="EMBL" id="JADWDC010000023">
    <property type="protein sequence ID" value="MCC0177473.1"/>
    <property type="molecule type" value="Genomic_DNA"/>
</dbReference>
<comment type="caution">
    <text evidence="3">The sequence shown here is derived from an EMBL/GenBank/DDBJ whole genome shotgun (WGS) entry which is preliminary data.</text>
</comment>
<protein>
    <submittedName>
        <fullName evidence="3">Right-handed parallel beta-helix repeat-containing protein</fullName>
    </submittedName>
</protein>
<dbReference type="AlphaFoldDB" id="A0A964BS18"/>
<dbReference type="RefSeq" id="WP_229640538.1">
    <property type="nucleotide sequence ID" value="NZ_JADWDC010000023.1"/>
</dbReference>
<name>A0A964BS18_9CYAN</name>
<sequence>MNFKYLVSSILVSSIALGTGFFIFTEASTADVVVEWQEGDNSSNIQKAIDSGDDTVIIPKMNEPWVVGKRIRARQPNQKIVFEPGVLVLAQKGAFQKINDSIMLIEADNVTLSGYKATFQMQKADYLNPELYEPSEFRHNIVVRGAKNFVVEGLTLKDAGGDGLFVSHGPKAQGESIPQQRFSSGVIRDVVADNNHRLGLSIMSAQDLTVENSIFKNTSGTKPASGVDIEPDHEWQKLVNIKFKNNQFIDNDRNGIQIGLGKYRGENITDVSISFDGCEVMRNKESGIKINTNKAGAVDGVRGKISFKDCDIDTSGISGIHIKSDRVNLDEAVKIDFENITVRNTGNESPESAPVVLFNTHAPGVVANIDFGKNFVIYDDAKRPGLLTSNFSRKHGLANIHGQVKINNPNQQPSFLSDNLENVTLEIIK</sequence>
<dbReference type="SMART" id="SM00710">
    <property type="entry name" value="PbH1"/>
    <property type="match status" value="7"/>
</dbReference>
<feature type="chain" id="PRO_5037753298" evidence="1">
    <location>
        <begin position="19"/>
        <end position="429"/>
    </location>
</feature>
<evidence type="ECO:0000313" key="4">
    <source>
        <dbReference type="Proteomes" id="UP000729733"/>
    </source>
</evidence>
<proteinExistence type="predicted"/>
<organism evidence="3 4">
    <name type="scientific">Waterburya agarophytonicola KI4</name>
    <dbReference type="NCBI Taxonomy" id="2874699"/>
    <lineage>
        <taxon>Bacteria</taxon>
        <taxon>Bacillati</taxon>
        <taxon>Cyanobacteriota</taxon>
        <taxon>Cyanophyceae</taxon>
        <taxon>Pleurocapsales</taxon>
        <taxon>Hyellaceae</taxon>
        <taxon>Waterburya</taxon>
        <taxon>Waterburya agarophytonicola</taxon>
    </lineage>
</organism>
<dbReference type="Proteomes" id="UP000729733">
    <property type="component" value="Unassembled WGS sequence"/>
</dbReference>
<feature type="signal peptide" evidence="1">
    <location>
        <begin position="1"/>
        <end position="18"/>
    </location>
</feature>
<feature type="domain" description="Right handed beta helix" evidence="2">
    <location>
        <begin position="141"/>
        <end position="323"/>
    </location>
</feature>
<dbReference type="InterPro" id="IPR039448">
    <property type="entry name" value="Beta_helix"/>
</dbReference>
<evidence type="ECO:0000256" key="1">
    <source>
        <dbReference type="SAM" id="SignalP"/>
    </source>
</evidence>
<keyword evidence="4" id="KW-1185">Reference proteome</keyword>
<evidence type="ECO:0000313" key="3">
    <source>
        <dbReference type="EMBL" id="MCC0177473.1"/>
    </source>
</evidence>
<dbReference type="InterPro" id="IPR011050">
    <property type="entry name" value="Pectin_lyase_fold/virulence"/>
</dbReference>
<evidence type="ECO:0000259" key="2">
    <source>
        <dbReference type="Pfam" id="PF13229"/>
    </source>
</evidence>
<gene>
    <name evidence="3" type="ORF">I4641_10840</name>
</gene>
<dbReference type="Gene3D" id="2.160.20.10">
    <property type="entry name" value="Single-stranded right-handed beta-helix, Pectin lyase-like"/>
    <property type="match status" value="1"/>
</dbReference>
<dbReference type="Pfam" id="PF13229">
    <property type="entry name" value="Beta_helix"/>
    <property type="match status" value="1"/>
</dbReference>
<reference evidence="3" key="1">
    <citation type="journal article" date="2021" name="Antonie Van Leeuwenhoek">
        <title>Draft genome and description of Waterburya agarophytonicola gen. nov. sp. nov. (Pleurocapsales, Cyanobacteria): a seaweed symbiont.</title>
        <authorList>
            <person name="Bonthond G."/>
            <person name="Shalygin S."/>
            <person name="Bayer T."/>
            <person name="Weinberger F."/>
        </authorList>
    </citation>
    <scope>NUCLEOTIDE SEQUENCE</scope>
    <source>
        <strain evidence="3">KI4</strain>
    </source>
</reference>
<accession>A0A964BS18</accession>
<dbReference type="InterPro" id="IPR006626">
    <property type="entry name" value="PbH1"/>
</dbReference>
<dbReference type="SUPFAM" id="SSF51126">
    <property type="entry name" value="Pectin lyase-like"/>
    <property type="match status" value="1"/>
</dbReference>
<keyword evidence="1" id="KW-0732">Signal</keyword>